<dbReference type="Proteomes" id="UP000261905">
    <property type="component" value="Unassembled WGS sequence"/>
</dbReference>
<dbReference type="InterPro" id="IPR037523">
    <property type="entry name" value="VOC_core"/>
</dbReference>
<protein>
    <recommendedName>
        <fullName evidence="1">VOC domain-containing protein</fullName>
    </recommendedName>
</protein>
<evidence type="ECO:0000313" key="2">
    <source>
        <dbReference type="EMBL" id="REK77028.1"/>
    </source>
</evidence>
<evidence type="ECO:0000313" key="3">
    <source>
        <dbReference type="Proteomes" id="UP000261905"/>
    </source>
</evidence>
<name>A0A371PLF0_9BACL</name>
<gene>
    <name evidence="2" type="ORF">DX130_08460</name>
</gene>
<dbReference type="EMBL" id="QUBQ01000001">
    <property type="protein sequence ID" value="REK77028.1"/>
    <property type="molecule type" value="Genomic_DNA"/>
</dbReference>
<comment type="caution">
    <text evidence="2">The sequence shown here is derived from an EMBL/GenBank/DDBJ whole genome shotgun (WGS) entry which is preliminary data.</text>
</comment>
<dbReference type="CDD" id="cd06587">
    <property type="entry name" value="VOC"/>
    <property type="match status" value="1"/>
</dbReference>
<keyword evidence="3" id="KW-1185">Reference proteome</keyword>
<dbReference type="PROSITE" id="PS51819">
    <property type="entry name" value="VOC"/>
    <property type="match status" value="1"/>
</dbReference>
<dbReference type="OrthoDB" id="2703022at2"/>
<feature type="domain" description="VOC" evidence="1">
    <location>
        <begin position="2"/>
        <end position="117"/>
    </location>
</feature>
<dbReference type="Gene3D" id="3.10.180.10">
    <property type="entry name" value="2,3-Dihydroxybiphenyl 1,2-Dioxygenase, domain 1"/>
    <property type="match status" value="1"/>
</dbReference>
<organism evidence="2 3">
    <name type="scientific">Paenibacillus paeoniae</name>
    <dbReference type="NCBI Taxonomy" id="2292705"/>
    <lineage>
        <taxon>Bacteria</taxon>
        <taxon>Bacillati</taxon>
        <taxon>Bacillota</taxon>
        <taxon>Bacilli</taxon>
        <taxon>Bacillales</taxon>
        <taxon>Paenibacillaceae</taxon>
        <taxon>Paenibacillus</taxon>
    </lineage>
</organism>
<dbReference type="RefSeq" id="WP_116044355.1">
    <property type="nucleotide sequence ID" value="NZ_QUBQ01000001.1"/>
</dbReference>
<proteinExistence type="predicted"/>
<reference evidence="2 3" key="1">
    <citation type="submission" date="2018-08" db="EMBL/GenBank/DDBJ databases">
        <title>Paenibacillus sp. M4BSY-1, whole genome shotgun sequence.</title>
        <authorList>
            <person name="Tuo L."/>
        </authorList>
    </citation>
    <scope>NUCLEOTIDE SEQUENCE [LARGE SCALE GENOMIC DNA]</scope>
    <source>
        <strain evidence="2 3">M4BSY-1</strain>
    </source>
</reference>
<sequence>MKIREVILQTSELDQQYQFYHVRIGLPIVAYTEKLLRIQCGDSILTFEAYNGDEMPYYHFAFNISPHKFDLAISHLRERGIQLNLVNGREIVHSNSWNSDSIYFYDPAGNIVEYIARQKLAGVSEVAFEGNVLLNITEIGMAVTNVTDTADELQDLLKEQIYLNADSLFAPIGDEYGLLILSSTERQWLGSTKPVRVFPLQVVIEGLHESVHQVRGLPYQIHSTSNT</sequence>
<dbReference type="AlphaFoldDB" id="A0A371PLF0"/>
<dbReference type="SUPFAM" id="SSF54593">
    <property type="entry name" value="Glyoxalase/Bleomycin resistance protein/Dihydroxybiphenyl dioxygenase"/>
    <property type="match status" value="1"/>
</dbReference>
<accession>A0A371PLF0</accession>
<evidence type="ECO:0000259" key="1">
    <source>
        <dbReference type="PROSITE" id="PS51819"/>
    </source>
</evidence>
<dbReference type="InterPro" id="IPR029068">
    <property type="entry name" value="Glyas_Bleomycin-R_OHBP_Dase"/>
</dbReference>